<dbReference type="EMBL" id="VWXF01000010">
    <property type="protein sequence ID" value="NIF23881.1"/>
    <property type="molecule type" value="Genomic_DNA"/>
</dbReference>
<feature type="transmembrane region" description="Helical" evidence="7">
    <location>
        <begin position="12"/>
        <end position="30"/>
    </location>
</feature>
<keyword evidence="5 7" id="KW-1133">Transmembrane helix</keyword>
<proteinExistence type="inferred from homology"/>
<comment type="subcellular location">
    <subcellularLocation>
        <location evidence="1">Cell membrane</location>
        <topology evidence="1">Multi-pass membrane protein</topology>
    </subcellularLocation>
</comment>
<organism evidence="8 9">
    <name type="scientific">Candidatus Pantoea multigeneris</name>
    <dbReference type="NCBI Taxonomy" id="2608357"/>
    <lineage>
        <taxon>Bacteria</taxon>
        <taxon>Pseudomonadati</taxon>
        <taxon>Pseudomonadota</taxon>
        <taxon>Gammaproteobacteria</taxon>
        <taxon>Enterobacterales</taxon>
        <taxon>Erwiniaceae</taxon>
        <taxon>Pantoea</taxon>
    </lineage>
</organism>
<dbReference type="InterPro" id="IPR032808">
    <property type="entry name" value="DoxX"/>
</dbReference>
<evidence type="ECO:0000256" key="5">
    <source>
        <dbReference type="ARBA" id="ARBA00022989"/>
    </source>
</evidence>
<feature type="transmembrane region" description="Helical" evidence="7">
    <location>
        <begin position="50"/>
        <end position="71"/>
    </location>
</feature>
<sequence>MRYFSLDNQKDGIILVARIALMVLFIIFGWQKLMAFSYTAGYMASLGVPVPAVATAVAVAMEFGVGLLIALGFYTRPLAVIMAVYVLATSFIGHPYWHMTGMDQYANMINFYKNISIIGGLLLLAITGPGRYSLDRR</sequence>
<comment type="caution">
    <text evidence="8">The sequence shown here is derived from an EMBL/GenBank/DDBJ whole genome shotgun (WGS) entry which is preliminary data.</text>
</comment>
<feature type="transmembrane region" description="Helical" evidence="7">
    <location>
        <begin position="78"/>
        <end position="97"/>
    </location>
</feature>
<keyword evidence="9" id="KW-1185">Reference proteome</keyword>
<keyword evidence="4 7" id="KW-0812">Transmembrane</keyword>
<evidence type="ECO:0000256" key="4">
    <source>
        <dbReference type="ARBA" id="ARBA00022692"/>
    </source>
</evidence>
<dbReference type="PANTHER" id="PTHR33452">
    <property type="entry name" value="OXIDOREDUCTASE CATD-RELATED"/>
    <property type="match status" value="1"/>
</dbReference>
<feature type="transmembrane region" description="Helical" evidence="7">
    <location>
        <begin position="109"/>
        <end position="127"/>
    </location>
</feature>
<evidence type="ECO:0000256" key="2">
    <source>
        <dbReference type="ARBA" id="ARBA00006679"/>
    </source>
</evidence>
<keyword evidence="6 7" id="KW-0472">Membrane</keyword>
<reference evidence="8 9" key="1">
    <citation type="journal article" date="2019" name="bioRxiv">
        <title>Bacteria contribute to plant secondary compound degradation in a generalist herbivore system.</title>
        <authorList>
            <person name="Francoeur C.B."/>
            <person name="Khadempour L."/>
            <person name="Moreira-Soto R.D."/>
            <person name="Gotting K."/>
            <person name="Book A.J."/>
            <person name="Pinto-Tomas A.A."/>
            <person name="Keefover-Ring K."/>
            <person name="Currie C.R."/>
        </authorList>
    </citation>
    <scope>NUCLEOTIDE SEQUENCE [LARGE SCALE GENOMIC DNA]</scope>
    <source>
        <strain evidence="8">Acro-835</strain>
    </source>
</reference>
<evidence type="ECO:0000256" key="6">
    <source>
        <dbReference type="ARBA" id="ARBA00023136"/>
    </source>
</evidence>
<dbReference type="InterPro" id="IPR051907">
    <property type="entry name" value="DoxX-like_oxidoreductase"/>
</dbReference>
<evidence type="ECO:0000256" key="1">
    <source>
        <dbReference type="ARBA" id="ARBA00004651"/>
    </source>
</evidence>
<evidence type="ECO:0000256" key="3">
    <source>
        <dbReference type="ARBA" id="ARBA00022475"/>
    </source>
</evidence>
<protein>
    <submittedName>
        <fullName evidence="8">DoxX family protein</fullName>
    </submittedName>
</protein>
<evidence type="ECO:0000313" key="8">
    <source>
        <dbReference type="EMBL" id="NIF23881.1"/>
    </source>
</evidence>
<name>A0ABX0REV8_9GAMM</name>
<gene>
    <name evidence="8" type="ORF">F3J40_20065</name>
</gene>
<dbReference type="PANTHER" id="PTHR33452:SF1">
    <property type="entry name" value="INNER MEMBRANE PROTEIN YPHA-RELATED"/>
    <property type="match status" value="1"/>
</dbReference>
<dbReference type="Proteomes" id="UP001515683">
    <property type="component" value="Unassembled WGS sequence"/>
</dbReference>
<evidence type="ECO:0000313" key="9">
    <source>
        <dbReference type="Proteomes" id="UP001515683"/>
    </source>
</evidence>
<evidence type="ECO:0000256" key="7">
    <source>
        <dbReference type="SAM" id="Phobius"/>
    </source>
</evidence>
<comment type="similarity">
    <text evidence="2">Belongs to the DoxX family.</text>
</comment>
<dbReference type="Pfam" id="PF07681">
    <property type="entry name" value="DoxX"/>
    <property type="match status" value="1"/>
</dbReference>
<keyword evidence="3" id="KW-1003">Cell membrane</keyword>
<dbReference type="RefSeq" id="WP_167017487.1">
    <property type="nucleotide sequence ID" value="NZ_VWXF01000010.1"/>
</dbReference>
<accession>A0ABX0REV8</accession>